<protein>
    <submittedName>
        <fullName evidence="5">Glutaminase</fullName>
    </submittedName>
</protein>
<dbReference type="KEGG" id="psty:BFS30_03715"/>
<dbReference type="Gene3D" id="2.60.120.260">
    <property type="entry name" value="Galactose-binding domain-like"/>
    <property type="match status" value="1"/>
</dbReference>
<dbReference type="PANTHER" id="PTHR31987:SF1">
    <property type="entry name" value="GLUTAMINASE A"/>
    <property type="match status" value="1"/>
</dbReference>
<evidence type="ECO:0000313" key="5">
    <source>
        <dbReference type="EMBL" id="AOM76339.1"/>
    </source>
</evidence>
<proteinExistence type="predicted"/>
<dbReference type="InterPro" id="IPR032515">
    <property type="entry name" value="DUF4964"/>
</dbReference>
<dbReference type="GO" id="GO:0005975">
    <property type="term" value="P:carbohydrate metabolic process"/>
    <property type="evidence" value="ECO:0007669"/>
    <property type="project" value="InterPro"/>
</dbReference>
<dbReference type="InterPro" id="IPR012341">
    <property type="entry name" value="6hp_glycosidase-like_sf"/>
</dbReference>
<dbReference type="EMBL" id="CP017141">
    <property type="protein sequence ID" value="AOM76339.1"/>
    <property type="molecule type" value="Genomic_DNA"/>
</dbReference>
<gene>
    <name evidence="5" type="ORF">BFS30_03715</name>
</gene>
<dbReference type="Pfam" id="PF16335">
    <property type="entry name" value="GtaA_6_Hairpin"/>
    <property type="match status" value="1"/>
</dbReference>
<organism evidence="5 6">
    <name type="scientific">Pedobacter steynii</name>
    <dbReference type="NCBI Taxonomy" id="430522"/>
    <lineage>
        <taxon>Bacteria</taxon>
        <taxon>Pseudomonadati</taxon>
        <taxon>Bacteroidota</taxon>
        <taxon>Sphingobacteriia</taxon>
        <taxon>Sphingobacteriales</taxon>
        <taxon>Sphingobacteriaceae</taxon>
        <taxon>Pedobacter</taxon>
    </lineage>
</organism>
<dbReference type="Pfam" id="PF16334">
    <property type="entry name" value="DUF4964"/>
    <property type="match status" value="1"/>
</dbReference>
<dbReference type="InterPro" id="IPR032514">
    <property type="entry name" value="GtaA_central"/>
</dbReference>
<dbReference type="SUPFAM" id="SSF49785">
    <property type="entry name" value="Galactose-binding domain-like"/>
    <property type="match status" value="1"/>
</dbReference>
<evidence type="ECO:0000259" key="2">
    <source>
        <dbReference type="Pfam" id="PF16334"/>
    </source>
</evidence>
<dbReference type="PANTHER" id="PTHR31987">
    <property type="entry name" value="GLUTAMINASE A-RELATED"/>
    <property type="match status" value="1"/>
</dbReference>
<dbReference type="SUPFAM" id="SSF48208">
    <property type="entry name" value="Six-hairpin glycosidases"/>
    <property type="match status" value="1"/>
</dbReference>
<evidence type="ECO:0000259" key="3">
    <source>
        <dbReference type="Pfam" id="PF16335"/>
    </source>
</evidence>
<reference evidence="5 6" key="1">
    <citation type="submission" date="2016-08" db="EMBL/GenBank/DDBJ databases">
        <authorList>
            <person name="Seilhamer J.J."/>
        </authorList>
    </citation>
    <scope>NUCLEOTIDE SEQUENCE [LARGE SCALE GENOMIC DNA]</scope>
    <source>
        <strain evidence="5 6">DX4</strain>
    </source>
</reference>
<name>A0A1D7QCQ0_9SPHI</name>
<feature type="domain" description="Glutaminase A central" evidence="3">
    <location>
        <begin position="475"/>
        <end position="811"/>
    </location>
</feature>
<evidence type="ECO:0000259" key="4">
    <source>
        <dbReference type="Pfam" id="PF17168"/>
    </source>
</evidence>
<keyword evidence="6" id="KW-1185">Reference proteome</keyword>
<dbReference type="InterPro" id="IPR008979">
    <property type="entry name" value="Galactose-bd-like_sf"/>
</dbReference>
<feature type="domain" description="DUF4964" evidence="2">
    <location>
        <begin position="18"/>
        <end position="83"/>
    </location>
</feature>
<accession>A0A1D7QCQ0</accession>
<keyword evidence="1" id="KW-0732">Signal</keyword>
<dbReference type="AlphaFoldDB" id="A0A1D7QCQ0"/>
<dbReference type="Gene3D" id="1.50.10.10">
    <property type="match status" value="1"/>
</dbReference>
<feature type="signal peptide" evidence="1">
    <location>
        <begin position="1"/>
        <end position="19"/>
    </location>
</feature>
<dbReference type="Pfam" id="PF17168">
    <property type="entry name" value="DUF5127"/>
    <property type="match status" value="1"/>
</dbReference>
<dbReference type="InterPro" id="IPR033433">
    <property type="entry name" value="GtaA_N"/>
</dbReference>
<dbReference type="InterPro" id="IPR052743">
    <property type="entry name" value="Glutaminase_GtaA"/>
</dbReference>
<dbReference type="InterPro" id="IPR008928">
    <property type="entry name" value="6-hairpin_glycosidase_sf"/>
</dbReference>
<sequence length="820" mass="91096">MKRLLITLALSAMLLNASAQERIAPSYPLITHDPYFSIWSATDQVNTAVTRHWTGAEQSLTGVIKVDGIPYSFLGASSKPYTNVLPTSDDEDYQFSYTESAPAANWNSIDFKESGWKSGSAPFGDVVNGAGTAWTSKELWVRRTFELGNPALKDLTLKLNHDDNIEVFLNGDLVYSFIGWTSNRFSYIPLKDAVLKNLKKGKNVLAVHIKNTVGGAWLDAGLISSAVPVKQLAGAQQKRVNITATQTSYEFKAGGVDLLVTFSSPLLMDDLNLISRPVSYITYRVHSNDKKQHQVEVLFNASTNIAVNTTGQRVQVSKANANGLSVLKAGTADQKVLKKSGDDLRIDWGYLYVAAPSAASTSQYVVPLKNAVSSFVKPDKMALQTSATGTKLSLSTVLSFEQVGSTAKQQYLMLGYDDLESVQYFGKNLKAYWNTNGDKSFENELVSAAESYKEIIKRCDDFDVAMYKKALEAGGDKYAALCVLAYRQAISAHKLVKSPEGDLLFLSKENFSNGSINTVDVTYPSAPLFLAYNPDLLKGMLNGIFYYSESGRWKKPFAAHDLGTYPLANGQTYGEDMPVEESGNMIILTAAIAKVEGNAEYAKKHWETLSIWADYLSKEGFDPANQLCTDDFAGHLARNTNLSVKAIVALGSYGMLAEKLGKTEVAEKYKNMAKEMAQKWIQMADAGDHFALTFDHKDSWSQKYNLVWDKVLNLDIFPKEVYQKEIKFYLNKQNAFGLPLDSRRTYTKSDWIIWTATLTDNRADFDKLVNPVYKFAMETEDRVPMSDWHETTNGKQVGFQARSVVGGYAIKLLDYMLNKR</sequence>
<dbReference type="RefSeq" id="WP_069378035.1">
    <property type="nucleotide sequence ID" value="NZ_CP017141.1"/>
</dbReference>
<dbReference type="OrthoDB" id="175993at2"/>
<feature type="chain" id="PRO_5009098355" evidence="1">
    <location>
        <begin position="20"/>
        <end position="820"/>
    </location>
</feature>
<feature type="domain" description="Glutaminase A N-terminal" evidence="4">
    <location>
        <begin position="245"/>
        <end position="468"/>
    </location>
</feature>
<evidence type="ECO:0000313" key="6">
    <source>
        <dbReference type="Proteomes" id="UP000094313"/>
    </source>
</evidence>
<evidence type="ECO:0000256" key="1">
    <source>
        <dbReference type="SAM" id="SignalP"/>
    </source>
</evidence>
<dbReference type="Proteomes" id="UP000094313">
    <property type="component" value="Chromosome"/>
</dbReference>